<keyword evidence="14" id="KW-1084">Inhibition of host tetherin by virus</keyword>
<reference evidence="16" key="1">
    <citation type="journal article" date="2017" name="Virology">
        <title>Identification of rare HIV-1 Group N, HBV AE, and HTLV-3 strains in rural South Cameroon.</title>
        <authorList>
            <person name="Rodgers M.A."/>
            <person name="Vallari A.S."/>
            <person name="Harris B."/>
            <person name="Yamaguchi J."/>
            <person name="Holzmayer V."/>
            <person name="Forberg K."/>
            <person name="Berg M.G."/>
            <person name="Kenmenge J."/>
            <person name="Ngansop C."/>
            <person name="Awazi B."/>
            <person name="Mbanya D."/>
            <person name="Kaptue L."/>
            <person name="Brennan C."/>
            <person name="Cloherty G."/>
            <person name="Ndembi N."/>
        </authorList>
    </citation>
    <scope>NUCLEOTIDE SEQUENCE [LARGE SCALE GENOMIC DNA]</scope>
    <source>
        <strain evidence="16">S4858</strain>
    </source>
</reference>
<evidence type="ECO:0000256" key="7">
    <source>
        <dbReference type="ARBA" id="ARBA00022703"/>
    </source>
</evidence>
<feature type="topological domain" description="Cytoplasmic" evidence="14">
    <location>
        <begin position="26"/>
        <end position="75"/>
    </location>
</feature>
<comment type="PTM">
    <text evidence="14">Phosphorylated by host CK2. This phosphorylation is necessary for interaction with human BTRC and degradation of CD4.</text>
</comment>
<dbReference type="GO" id="GO:0016020">
    <property type="term" value="C:membrane"/>
    <property type="evidence" value="ECO:0007669"/>
    <property type="project" value="UniProtKB-UniRule"/>
</dbReference>
<dbReference type="GO" id="GO:0042609">
    <property type="term" value="F:CD4 receptor binding"/>
    <property type="evidence" value="ECO:0007669"/>
    <property type="project" value="UniProtKB-UniRule"/>
</dbReference>
<keyword evidence="8 14" id="KW-1043">Host membrane</keyword>
<evidence type="ECO:0000256" key="6">
    <source>
        <dbReference type="ARBA" id="ARBA00022692"/>
    </source>
</evidence>
<dbReference type="GO" id="GO:0033644">
    <property type="term" value="C:host cell membrane"/>
    <property type="evidence" value="ECO:0007669"/>
    <property type="project" value="UniProtKB-SubCell"/>
</dbReference>
<feature type="transmembrane region" description="Helical" evidence="15">
    <location>
        <begin position="6"/>
        <end position="25"/>
    </location>
</feature>
<keyword evidence="14 15" id="KW-1133">Transmembrane helix</keyword>
<dbReference type="InterPro" id="IPR008187">
    <property type="entry name" value="Vpu"/>
</dbReference>
<comment type="miscellaneous">
    <text evidence="14">HIV-1 lineages are divided in three main groups, M (for Major), O (for Outlier), and N (for New, or Non-M, Non-O). The vast majority of strains found worldwide belong to the group M. Group O seems to be endemic to and largely confined to Cameroon and neighboring countries in West Central Africa, where these viruses represent a small minority of HIV-1 strains. The group N is represented by a limited number of isolates from Cameroonian persons. The group M is further subdivided in 9 clades or subtypes (A to D, F to H, J and K).</text>
</comment>
<sequence length="75" mass="8437">MLLPLGLTALGVALILAVVVWVLLYKEYKKLKLQEQISYITLRDREEDSGNESDGDTELLVTLLSCNKLEQGSWV</sequence>
<dbReference type="Proteomes" id="UP000269655">
    <property type="component" value="Segment"/>
</dbReference>
<organismHost>
    <name type="scientific">Homo sapiens</name>
    <name type="common">Human</name>
    <dbReference type="NCBI Taxonomy" id="9606"/>
</organismHost>
<evidence type="ECO:0000256" key="5">
    <source>
        <dbReference type="ARBA" id="ARBA00022581"/>
    </source>
</evidence>
<evidence type="ECO:0000256" key="2">
    <source>
        <dbReference type="ARBA" id="ARBA00018094"/>
    </source>
</evidence>
<comment type="function">
    <text evidence="14">Enhances virion budding, by targeting human CD4 and Tetherin/BST2 to proteasome degradation. Degradation of CD4 prevents any unwanted premature interactions between viral Env and its host receptor CD4 in the endoplasmic reticulum. Degradation of antiretroviral protein Tetherin/BST2 is important for virion budding, as BST2 tethers new viral particles to the host cell membrane. Mechanistically, Vpu bridges either CD4 or BST2 to BTRC, a substrate recognition subunit of the Skp1/Cullin/F-box protein E3 ubiquitin ligase, induces their ubiquitination and subsequent proteasomal degradation. The alteration of the E3 ligase specificity by Vpu seems to promote the degradation of host IKBKB, leading to NF-kappa-B down-regulation and subsequent apoptosis. Acts as a viroporin that forms an oligomeric ion channel in membranes. Modulates the host DNA repair mechanisms to promote degradation of nuclear viral cDNA in cells that are already productively infected in order to suppress immune sensing and proviral hyper-integration (superinfection). Manipulates PML-NBs and modulates SUMOylation of host BLM protein thereby enhancing its DNA-end processing activity toward viral unintegrated linear DNA. Also inhibits RAD52-mediated homologous repair of viral cDNA, preventing the generation of dead-end circular forms of single copies of the long terminal repeat and permitting sustained nucleolytic attack.</text>
</comment>
<dbReference type="GO" id="GO:0032801">
    <property type="term" value="P:receptor catabolic process"/>
    <property type="evidence" value="ECO:0007669"/>
    <property type="project" value="UniProtKB-UniRule"/>
</dbReference>
<keyword evidence="14" id="KW-1090">Inhibition of host innate immune response by virus</keyword>
<keyword evidence="7 14" id="KW-0053">Apoptosis</keyword>
<evidence type="ECO:0000256" key="4">
    <source>
        <dbReference type="ARBA" id="ARBA00022553"/>
    </source>
</evidence>
<evidence type="ECO:0000256" key="12">
    <source>
        <dbReference type="ARBA" id="ARBA00030659"/>
    </source>
</evidence>
<keyword evidence="5 14" id="KW-0945">Host-virus interaction</keyword>
<evidence type="ECO:0000256" key="14">
    <source>
        <dbReference type="HAMAP-Rule" id="MF_04082"/>
    </source>
</evidence>
<dbReference type="GO" id="GO:0039587">
    <property type="term" value="P:symbiont-mediated-mediated suppression of host tetherin activity"/>
    <property type="evidence" value="ECO:0007669"/>
    <property type="project" value="UniProtKB-UniRule"/>
</dbReference>
<comment type="domain">
    <text evidence="14">The N-terminus and transmembrane domains are required for self-oligomerization and proper virion budding, whereas the cytoplasmic domain is required for CD4 degradation. The cytoplasmic domain is composed of 2 amphipathic alpha helix that form a U-shape.</text>
</comment>
<evidence type="ECO:0000256" key="11">
    <source>
        <dbReference type="ARBA" id="ARBA00023303"/>
    </source>
</evidence>
<keyword evidence="14" id="KW-0922">Interferon antiviral system evasion</keyword>
<name>A0A1S6KJI1_HV1</name>
<keyword evidence="3 14" id="KW-0813">Transport</keyword>
<dbReference type="EMBL" id="KY498771">
    <property type="protein sequence ID" value="AQT03326.1"/>
    <property type="molecule type" value="Genomic_RNA"/>
</dbReference>
<keyword evidence="6 14" id="KW-0812">Transmembrane</keyword>
<evidence type="ECO:0000256" key="1">
    <source>
        <dbReference type="ARBA" id="ARBA00004313"/>
    </source>
</evidence>
<proteinExistence type="inferred from homology"/>
<evidence type="ECO:0000256" key="10">
    <source>
        <dbReference type="ARBA" id="ARBA00023136"/>
    </source>
</evidence>
<feature type="topological domain" description="Extracellular" evidence="14">
    <location>
        <begin position="1"/>
        <end position="7"/>
    </location>
</feature>
<dbReference type="Pfam" id="PF00558">
    <property type="entry name" value="Vpu"/>
    <property type="match status" value="1"/>
</dbReference>
<gene>
    <name evidence="14 15" type="primary">vpu</name>
</gene>
<dbReference type="SUPFAM" id="SSF57647">
    <property type="entry name" value="HIV-1 VPU cytoplasmic domain"/>
    <property type="match status" value="1"/>
</dbReference>
<comment type="similarity">
    <text evidence="14 15">Belongs to the HIV-1 VPU protein family.</text>
</comment>
<dbReference type="GO" id="GO:0052170">
    <property type="term" value="P:symbiont-mediated suppression of host innate immune response"/>
    <property type="evidence" value="ECO:0007669"/>
    <property type="project" value="UniProtKB-KW"/>
</dbReference>
<comment type="subcellular location">
    <subcellularLocation>
        <location evidence="1 14 15">Host membrane</location>
        <topology evidence="1 14 15">Single-pass type I membrane protein</topology>
    </subcellularLocation>
</comment>
<dbReference type="GO" id="GO:0039502">
    <property type="term" value="P:symbiont-mediated suppression of host type I interferon-mediated signaling pathway"/>
    <property type="evidence" value="ECO:0007669"/>
    <property type="project" value="UniProtKB-UniRule"/>
</dbReference>
<keyword evidence="10 14" id="KW-0472">Membrane</keyword>
<evidence type="ECO:0000256" key="3">
    <source>
        <dbReference type="ARBA" id="ARBA00022448"/>
    </source>
</evidence>
<comment type="subunit">
    <text evidence="14">Homopentamer. Interacts with host CD4 and BRTC; these interactions induce proteasomal degradation of CD4. Interacts with host BST2; this interaction leads to the degradation of host BST2. Interacts with host FBXW11. Interacts with host AP1M1; this interaction plays a role in the mistrafficking and subsequent degradation of host BST2. Interacts with host RANBP2; this interaction allows Vpu to down-regulate host BLM sumoylation.</text>
</comment>
<keyword evidence="14" id="KW-1114">Inhibition of host interferon signaling pathway by virus</keyword>
<dbReference type="GO" id="GO:0005261">
    <property type="term" value="F:monoatomic cation channel activity"/>
    <property type="evidence" value="ECO:0007669"/>
    <property type="project" value="UniProtKB-UniRule"/>
</dbReference>
<evidence type="ECO:0000313" key="16">
    <source>
        <dbReference type="EMBL" id="AQT03326.1"/>
    </source>
</evidence>
<comment type="activity regulation">
    <text evidence="14">Ion channel activity is inhibited by hexamethylene amiloride in vitro.</text>
</comment>
<evidence type="ECO:0000256" key="9">
    <source>
        <dbReference type="ARBA" id="ARBA00023065"/>
    </source>
</evidence>
<keyword evidence="4 14" id="KW-0597">Phosphoprotein</keyword>
<comment type="function">
    <text evidence="15">Enhances virion budding by targeting host CD4 and Tetherin/BST2 to proteasome degradation. Degradation of CD4 prevents any unwanted premature interactions between viral Env and its host receptor CD4 in the endoplasmic reticulum. Degradation of antiretroviral protein Tetherin/BST2 is important for virion budding, as BST2 tethers new viral particles to the host cell membrane. Mechanistically, Vpu bridges either CD4 or BST2 to BTRC, a substrate recognition subunit of the Skp1/Cullin/F-box protein E3 ubiquitin ligase, induces their ubiquitination and subsequent proteasomal degradation. The alteration of the E3 ligase specificity by Vpu seems to promote the degradation of host IKBKB, leading to NF-kappa-B down-regulation and subsequent apoptosis. Acts as a viroporin that forms an oligomeric ion channel in membranes. Modulates the host DNA repair mechanisms to promote degradation of nuclear viral cDNA in cells that are already productively infected in order to suppress immune sensing and proviral hyper-integration (superinfection). Manipulates PML-NBs and modulates SUMOylation of host BLM protein thereby enhancing its DNA-end processing activity toward viral unintegrated linear DNA. Also inhibits RAD52-mediated homologous repair of viral cDNA, preventing the generation of dead-end circular forms of single copies of the long terminal repeat and permitting sustained nucleolytic attack.</text>
</comment>
<dbReference type="Gene3D" id="1.10.195.10">
    <property type="entry name" value="HIV-1 VPU cytoplasmic domain"/>
    <property type="match status" value="1"/>
</dbReference>
<dbReference type="InterPro" id="IPR009032">
    <property type="entry name" value="Vpu_cyt_dom_sf"/>
</dbReference>
<dbReference type="GO" id="GO:0019076">
    <property type="term" value="P:viral release from host cell"/>
    <property type="evidence" value="ECO:0007669"/>
    <property type="project" value="UniProtKB-UniRule"/>
</dbReference>
<protein>
    <recommendedName>
        <fullName evidence="2 14">Protein Vpu</fullName>
    </recommendedName>
    <alternativeName>
        <fullName evidence="13 14">U ORF protein</fullName>
    </alternativeName>
    <alternativeName>
        <fullName evidence="12 14">Viral protein U</fullName>
    </alternativeName>
</protein>
<comment type="caution">
    <text evidence="14">Lacks conserved residue(s) required for the propagation of feature annotation.</text>
</comment>
<keyword evidence="9 14" id="KW-0406">Ion transport</keyword>
<accession>A0A1S6KJI1</accession>
<evidence type="ECO:0000256" key="13">
    <source>
        <dbReference type="ARBA" id="ARBA00031215"/>
    </source>
</evidence>
<evidence type="ECO:0000256" key="15">
    <source>
        <dbReference type="RuleBase" id="RU364058"/>
    </source>
</evidence>
<organism evidence="16">
    <name type="scientific">Human immunodeficiency virus type 1</name>
    <name type="common">HIV-1</name>
    <dbReference type="NCBI Taxonomy" id="11676"/>
    <lineage>
        <taxon>Viruses</taxon>
        <taxon>Riboviria</taxon>
        <taxon>Pararnavirae</taxon>
        <taxon>Artverviricota</taxon>
        <taxon>Revtraviricetes</taxon>
        <taxon>Ortervirales</taxon>
        <taxon>Retroviridae</taxon>
        <taxon>Orthoretrovirinae</taxon>
        <taxon>Lentivirus</taxon>
        <taxon>Lentivirus humimdef1</taxon>
    </lineage>
</organism>
<keyword evidence="11 14" id="KW-0407">Ion channel</keyword>
<keyword evidence="14" id="KW-0899">Viral immunoevasion</keyword>
<dbReference type="HAMAP" id="MF_04082">
    <property type="entry name" value="HIV_VPU"/>
    <property type="match status" value="1"/>
</dbReference>
<evidence type="ECO:0000256" key="8">
    <source>
        <dbReference type="ARBA" id="ARBA00022870"/>
    </source>
</evidence>